<evidence type="ECO:0000313" key="1">
    <source>
        <dbReference type="EMBL" id="KAJ9138157.1"/>
    </source>
</evidence>
<dbReference type="InterPro" id="IPR016084">
    <property type="entry name" value="Haem_Oase-like_multi-hlx"/>
</dbReference>
<dbReference type="SUPFAM" id="SSF48613">
    <property type="entry name" value="Heme oxygenase-like"/>
    <property type="match status" value="1"/>
</dbReference>
<proteinExistence type="predicted"/>
<reference evidence="1" key="1">
    <citation type="submission" date="2022-07" db="EMBL/GenBank/DDBJ databases">
        <title>Fungi with potential for degradation of polypropylene.</title>
        <authorList>
            <person name="Gostincar C."/>
        </authorList>
    </citation>
    <scope>NUCLEOTIDE SEQUENCE</scope>
    <source>
        <strain evidence="1">EXF-13308</strain>
    </source>
</reference>
<keyword evidence="2" id="KW-1185">Reference proteome</keyword>
<sequence length="271" mass="30174">MTTKIESAWSLTKHLLSIRESDFEAATQSPFLRAAGEGRLQKDILGKWLANDRLYIHAYIKAAARTLAVVDLPQTTQASDASETLLVDWLLESLVALRREERLFIDVAKRYGLAVDLETTAMTEGGREDPRVPGTAKLPGLVMFERLFGSLHPAGTVDRTAPLPWLEAAVVFWGTEKVYLEAWRWARSHQEAVTEGAKDVDGGALRDEFIPNWSNNDFADFVERLTGVIDRAVADTLGRMGDGAKGSFVQRTERLWIDLLAAESAFWPSLD</sequence>
<dbReference type="EMBL" id="JANBVO010000031">
    <property type="protein sequence ID" value="KAJ9138157.1"/>
    <property type="molecule type" value="Genomic_DNA"/>
</dbReference>
<dbReference type="Gene3D" id="1.20.910.10">
    <property type="entry name" value="Heme oxygenase-like"/>
    <property type="match status" value="1"/>
</dbReference>
<accession>A0AA38RSM1</accession>
<comment type="caution">
    <text evidence="1">The sequence shown here is derived from an EMBL/GenBank/DDBJ whole genome shotgun (WGS) entry which is preliminary data.</text>
</comment>
<dbReference type="PANTHER" id="PTHR41813:SF2">
    <property type="entry name" value="REGULATOR PAB1642, PUTATIVE (AFU_ORTHOLOGUE AFUA_3G11955)-RELATED"/>
    <property type="match status" value="1"/>
</dbReference>
<dbReference type="Proteomes" id="UP001174694">
    <property type="component" value="Unassembled WGS sequence"/>
</dbReference>
<protein>
    <recommendedName>
        <fullName evidence="3">Thiaminase-2/PQQC domain-containing protein</fullName>
    </recommendedName>
</protein>
<dbReference type="CDD" id="cd19357">
    <property type="entry name" value="TenA_E_At3g16990-like"/>
    <property type="match status" value="1"/>
</dbReference>
<evidence type="ECO:0008006" key="3">
    <source>
        <dbReference type="Google" id="ProtNLM"/>
    </source>
</evidence>
<dbReference type="InterPro" id="IPR053261">
    <property type="entry name" value="Polyketide-peptide_reg"/>
</dbReference>
<dbReference type="PANTHER" id="PTHR41813">
    <property type="entry name" value="REGULATOR PAB1642, PUTATIVE (AFU_ORTHOLOGUE AFUA_3G11955)-RELATED"/>
    <property type="match status" value="1"/>
</dbReference>
<name>A0AA38RSM1_9PEZI</name>
<organism evidence="1 2">
    <name type="scientific">Pleurostoma richardsiae</name>
    <dbReference type="NCBI Taxonomy" id="41990"/>
    <lineage>
        <taxon>Eukaryota</taxon>
        <taxon>Fungi</taxon>
        <taxon>Dikarya</taxon>
        <taxon>Ascomycota</taxon>
        <taxon>Pezizomycotina</taxon>
        <taxon>Sordariomycetes</taxon>
        <taxon>Sordariomycetidae</taxon>
        <taxon>Calosphaeriales</taxon>
        <taxon>Pleurostomataceae</taxon>
        <taxon>Pleurostoma</taxon>
    </lineage>
</organism>
<dbReference type="AlphaFoldDB" id="A0AA38RSM1"/>
<evidence type="ECO:0000313" key="2">
    <source>
        <dbReference type="Proteomes" id="UP001174694"/>
    </source>
</evidence>
<gene>
    <name evidence="1" type="ORF">NKR23_g8682</name>
</gene>